<feature type="domain" description="Alanine dehydrogenase/pyridine nucleotide transhydrogenase N-terminal" evidence="9">
    <location>
        <begin position="7"/>
        <end position="146"/>
    </location>
</feature>
<dbReference type="InterPro" id="IPR036291">
    <property type="entry name" value="NAD(P)-bd_dom_sf"/>
</dbReference>
<evidence type="ECO:0000256" key="7">
    <source>
        <dbReference type="ARBA" id="ARBA00048202"/>
    </source>
</evidence>
<dbReference type="GO" id="GO:0050661">
    <property type="term" value="F:NADP binding"/>
    <property type="evidence" value="ECO:0007669"/>
    <property type="project" value="TreeGrafter"/>
</dbReference>
<feature type="domain" description="Alanine dehydrogenase/pyridine nucleotide transhydrogenase NAD(H)-binding" evidence="8">
    <location>
        <begin position="154"/>
        <end position="291"/>
    </location>
</feature>
<dbReference type="GO" id="GO:0016491">
    <property type="term" value="F:oxidoreductase activity"/>
    <property type="evidence" value="ECO:0007669"/>
    <property type="project" value="UniProtKB-KW"/>
</dbReference>
<keyword evidence="11" id="KW-1185">Reference proteome</keyword>
<proteinExistence type="predicted"/>
<sequence length="361" mass="39841">MHFKQILVVKETLHEEKRVALTPKIVGMLVNMGYRVFVETDAGLNAGFANAEYINAGAELFSLTSSGFPANTFIVRVLRPSKERELIENEHFHENTAMLGFLFPFVADNHIATWQKLGLTTLSFDLFKSISIHDSKNAQAAMSRIAGRLAFHDALKYYKGEKPVKLTVIGTGAAGISAAFEGLKYKIPVQMFGRKECRRAELEVAGITYYVLPTDELQVDFIKPHLLEATILITAARTPGKKAPLLIDEESLKFLPRNAVIVDLAASNGGNVAGTKSERTITIENGISIRNVSGYPKSEPRASSEAFAQCVFSLLSEIMKPEGDVSFGNELVQEIWVTHEGHRNNSLYDGFDESKTSSIKL</sequence>
<dbReference type="Pfam" id="PF01262">
    <property type="entry name" value="AlaDh_PNT_C"/>
    <property type="match status" value="1"/>
</dbReference>
<comment type="caution">
    <text evidence="10">The sequence shown here is derived from an EMBL/GenBank/DDBJ whole genome shotgun (WGS) entry which is preliminary data.</text>
</comment>
<comment type="function">
    <text evidence="1">The transhydrogenation between NADH and NADP is coupled to respiration and ATP hydrolysis and functions as a proton pump across the membrane.</text>
</comment>
<evidence type="ECO:0000256" key="5">
    <source>
        <dbReference type="ARBA" id="ARBA00022967"/>
    </source>
</evidence>
<dbReference type="SUPFAM" id="SSF51735">
    <property type="entry name" value="NAD(P)-binding Rossmann-fold domains"/>
    <property type="match status" value="1"/>
</dbReference>
<keyword evidence="6" id="KW-0520">NAD</keyword>
<evidence type="ECO:0000259" key="8">
    <source>
        <dbReference type="SMART" id="SM01002"/>
    </source>
</evidence>
<dbReference type="PATRIC" id="fig|45076.6.peg.115"/>
<evidence type="ECO:0000256" key="1">
    <source>
        <dbReference type="ARBA" id="ARBA00003943"/>
    </source>
</evidence>
<dbReference type="STRING" id="45076.Lwor_0107"/>
<dbReference type="GO" id="GO:0008750">
    <property type="term" value="F:proton-translocating NAD(P)+ transhydrogenase activity"/>
    <property type="evidence" value="ECO:0007669"/>
    <property type="project" value="UniProtKB-EC"/>
</dbReference>
<evidence type="ECO:0000259" key="9">
    <source>
        <dbReference type="SMART" id="SM01003"/>
    </source>
</evidence>
<evidence type="ECO:0000256" key="2">
    <source>
        <dbReference type="ARBA" id="ARBA00012943"/>
    </source>
</evidence>
<evidence type="ECO:0000256" key="6">
    <source>
        <dbReference type="ARBA" id="ARBA00023027"/>
    </source>
</evidence>
<dbReference type="AlphaFoldDB" id="A0A0W1AKB5"/>
<dbReference type="Pfam" id="PF05222">
    <property type="entry name" value="AlaDh_PNT_N"/>
    <property type="match status" value="1"/>
</dbReference>
<dbReference type="PANTHER" id="PTHR10160">
    <property type="entry name" value="NAD(P) TRANSHYDROGENASE"/>
    <property type="match status" value="1"/>
</dbReference>
<evidence type="ECO:0000256" key="3">
    <source>
        <dbReference type="ARBA" id="ARBA00022741"/>
    </source>
</evidence>
<dbReference type="InterPro" id="IPR007698">
    <property type="entry name" value="AlaDH/PNT_NAD(H)-bd"/>
</dbReference>
<evidence type="ECO:0000313" key="10">
    <source>
        <dbReference type="EMBL" id="KTD81804.1"/>
    </source>
</evidence>
<reference evidence="10 11" key="1">
    <citation type="submission" date="2015-11" db="EMBL/GenBank/DDBJ databases">
        <title>Genomic analysis of 38 Legionella species identifies large and diverse effector repertoires.</title>
        <authorList>
            <person name="Burstein D."/>
            <person name="Amaro F."/>
            <person name="Zusman T."/>
            <person name="Lifshitz Z."/>
            <person name="Cohen O."/>
            <person name="Gilbert J.A."/>
            <person name="Pupko T."/>
            <person name="Shuman H.A."/>
            <person name="Segal G."/>
        </authorList>
    </citation>
    <scope>NUCLEOTIDE SEQUENCE [LARGE SCALE GENOMIC DNA]</scope>
    <source>
        <strain evidence="10 11">ATCC 49508</strain>
    </source>
</reference>
<dbReference type="PANTHER" id="PTHR10160:SF19">
    <property type="entry name" value="PROTON-TRANSLOCATING NAD(P)(+) TRANSHYDROGENASE"/>
    <property type="match status" value="1"/>
</dbReference>
<protein>
    <recommendedName>
        <fullName evidence="2">proton-translocating NAD(P)(+) transhydrogenase</fullName>
        <ecNumber evidence="2">7.1.1.1</ecNumber>
    </recommendedName>
</protein>
<keyword evidence="5" id="KW-1278">Translocase</keyword>
<keyword evidence="10" id="KW-0560">Oxidoreductase</keyword>
<dbReference type="Proteomes" id="UP000054662">
    <property type="component" value="Unassembled WGS sequence"/>
</dbReference>
<dbReference type="GO" id="GO:0006740">
    <property type="term" value="P:NADPH regeneration"/>
    <property type="evidence" value="ECO:0007669"/>
    <property type="project" value="TreeGrafter"/>
</dbReference>
<dbReference type="EMBL" id="LNZC01000002">
    <property type="protein sequence ID" value="KTD81804.1"/>
    <property type="molecule type" value="Genomic_DNA"/>
</dbReference>
<dbReference type="SUPFAM" id="SSF52283">
    <property type="entry name" value="Formate/glycerate dehydrogenase catalytic domain-like"/>
    <property type="match status" value="1"/>
</dbReference>
<evidence type="ECO:0000256" key="4">
    <source>
        <dbReference type="ARBA" id="ARBA00022857"/>
    </source>
</evidence>
<gene>
    <name evidence="10" type="ORF">Lwor_0107</name>
</gene>
<dbReference type="SMART" id="SM01002">
    <property type="entry name" value="AlaDh_PNT_C"/>
    <property type="match status" value="1"/>
</dbReference>
<name>A0A0W1AKB5_9GAMM</name>
<keyword evidence="3" id="KW-0547">Nucleotide-binding</keyword>
<dbReference type="Gene3D" id="3.40.50.720">
    <property type="entry name" value="NAD(P)-binding Rossmann-like Domain"/>
    <property type="match status" value="2"/>
</dbReference>
<organism evidence="10 11">
    <name type="scientific">Legionella worsleiensis</name>
    <dbReference type="NCBI Taxonomy" id="45076"/>
    <lineage>
        <taxon>Bacteria</taxon>
        <taxon>Pseudomonadati</taxon>
        <taxon>Pseudomonadota</taxon>
        <taxon>Gammaproteobacteria</taxon>
        <taxon>Legionellales</taxon>
        <taxon>Legionellaceae</taxon>
        <taxon>Legionella</taxon>
    </lineage>
</organism>
<dbReference type="InterPro" id="IPR007886">
    <property type="entry name" value="AlaDH/PNT_N"/>
</dbReference>
<keyword evidence="4" id="KW-0521">NADP</keyword>
<evidence type="ECO:0000313" key="11">
    <source>
        <dbReference type="Proteomes" id="UP000054662"/>
    </source>
</evidence>
<dbReference type="SMART" id="SM01003">
    <property type="entry name" value="AlaDh_PNT_N"/>
    <property type="match status" value="1"/>
</dbReference>
<accession>A0A0W1AKB5</accession>
<dbReference type="EC" id="7.1.1.1" evidence="2"/>
<comment type="catalytic activity">
    <reaction evidence="7">
        <text>NAD(+) + NADPH + H(+)(in) = NADH + NADP(+) + H(+)(out)</text>
        <dbReference type="Rhea" id="RHEA:47992"/>
        <dbReference type="ChEBI" id="CHEBI:15378"/>
        <dbReference type="ChEBI" id="CHEBI:57540"/>
        <dbReference type="ChEBI" id="CHEBI:57783"/>
        <dbReference type="ChEBI" id="CHEBI:57945"/>
        <dbReference type="ChEBI" id="CHEBI:58349"/>
        <dbReference type="EC" id="7.1.1.1"/>
    </reaction>
</comment>